<accession>A0A644V739</accession>
<evidence type="ECO:0000256" key="4">
    <source>
        <dbReference type="ARBA" id="ARBA00022840"/>
    </source>
</evidence>
<comment type="caution">
    <text evidence="9">The sequence shown here is derived from an EMBL/GenBank/DDBJ whole genome shotgun (WGS) entry which is preliminary data.</text>
</comment>
<proteinExistence type="inferred from homology"/>
<dbReference type="Pfam" id="PF07685">
    <property type="entry name" value="GATase_3"/>
    <property type="match status" value="1"/>
</dbReference>
<dbReference type="Gene3D" id="3.40.50.880">
    <property type="match status" value="1"/>
</dbReference>
<evidence type="ECO:0000256" key="2">
    <source>
        <dbReference type="ARBA" id="ARBA00022598"/>
    </source>
</evidence>
<dbReference type="CDD" id="cd03130">
    <property type="entry name" value="GATase1_CobB"/>
    <property type="match status" value="1"/>
</dbReference>
<dbReference type="PANTHER" id="PTHR43873">
    <property type="entry name" value="COBYRINATE A,C-DIAMIDE SYNTHASE"/>
    <property type="match status" value="1"/>
</dbReference>
<sequence>MKSFLISGDRSGAGKTSITLGLAGLLSKDVVVQTYKVAMDYIDTSYLSGVTGRPSYNLDTFVQTDEELSGLFSYGADGADIGIVEGVRGLYEGRDSFTDVGSTAAIAKRFSLPTILVIDARSITRSAAALVKGFQAFDPEVRIKGVILNNTGGGHHVQKATEAIEYYCGIPVLGAVPRSPEMDLSMRHLGLVPFVEGMRDLGFAKTIEGIIRHVGAHVDLDAIKALAEDVTPEPNRVTESLASRPAATRNIAVAFDEAFTFYYGELEAVLQSQGCEVTKFSPIRGTLPEADGYIFGGGYPEMFAEELSKNTAMREAVLAKAKEGMPIYAECGGLMYLTRSITLKKGWLGREEDAVYPMCGVFSGDTVMPAGKTLRYVEGTAVLSGKTYPFKGHEFHYSGVLMDPDTRFAYTLSRGTGIIGGRDAVIFKNALGSYSHLMPVSAKAILAEIFSEERRKQYIKADSPQTL</sequence>
<evidence type="ECO:0000256" key="3">
    <source>
        <dbReference type="ARBA" id="ARBA00022741"/>
    </source>
</evidence>
<dbReference type="SUPFAM" id="SSF52317">
    <property type="entry name" value="Class I glutamine amidotransferase-like"/>
    <property type="match status" value="1"/>
</dbReference>
<gene>
    <name evidence="9" type="primary">cbiA_8</name>
    <name evidence="9" type="ORF">SDC9_33163</name>
</gene>
<dbReference type="PANTHER" id="PTHR43873:SF1">
    <property type="entry name" value="COBYRINATE A,C-DIAMIDE SYNTHASE"/>
    <property type="match status" value="1"/>
</dbReference>
<comment type="cofactor">
    <cofactor evidence="1">
        <name>Mg(2+)</name>
        <dbReference type="ChEBI" id="CHEBI:18420"/>
    </cofactor>
</comment>
<keyword evidence="2 9" id="KW-0436">Ligase</keyword>
<feature type="domain" description="CobQ/CobB/MinD/ParA nucleotide binding" evidence="7">
    <location>
        <begin position="6"/>
        <end position="188"/>
    </location>
</feature>
<dbReference type="NCBIfam" id="NF033195">
    <property type="entry name" value="F430_CfbB"/>
    <property type="match status" value="1"/>
</dbReference>
<dbReference type="NCBIfam" id="TIGR00379">
    <property type="entry name" value="cobB"/>
    <property type="match status" value="1"/>
</dbReference>
<dbReference type="InterPro" id="IPR011698">
    <property type="entry name" value="GATase_3"/>
</dbReference>
<reference evidence="9" key="1">
    <citation type="submission" date="2019-08" db="EMBL/GenBank/DDBJ databases">
        <authorList>
            <person name="Kucharzyk K."/>
            <person name="Murdoch R.W."/>
            <person name="Higgins S."/>
            <person name="Loffler F."/>
        </authorList>
    </citation>
    <scope>NUCLEOTIDE SEQUENCE</scope>
</reference>
<dbReference type="CDD" id="cd05388">
    <property type="entry name" value="CobB_N"/>
    <property type="match status" value="1"/>
</dbReference>
<dbReference type="InterPro" id="IPR029062">
    <property type="entry name" value="Class_I_gatase-like"/>
</dbReference>
<evidence type="ECO:0000259" key="7">
    <source>
        <dbReference type="Pfam" id="PF01656"/>
    </source>
</evidence>
<keyword evidence="6" id="KW-0315">Glutamine amidotransferase</keyword>
<dbReference type="NCBIfam" id="NF002204">
    <property type="entry name" value="PRK01077.1"/>
    <property type="match status" value="1"/>
</dbReference>
<dbReference type="EMBL" id="VSSQ01000234">
    <property type="protein sequence ID" value="MPL87169.1"/>
    <property type="molecule type" value="Genomic_DNA"/>
</dbReference>
<dbReference type="InterPro" id="IPR002586">
    <property type="entry name" value="CobQ/CobB/MinD/ParA_Nub-bd_dom"/>
</dbReference>
<evidence type="ECO:0000313" key="9">
    <source>
        <dbReference type="EMBL" id="MPL87169.1"/>
    </source>
</evidence>
<keyword evidence="5" id="KW-0460">Magnesium</keyword>
<name>A0A644V739_9ZZZZ</name>
<evidence type="ECO:0000256" key="6">
    <source>
        <dbReference type="ARBA" id="ARBA00022962"/>
    </source>
</evidence>
<evidence type="ECO:0000256" key="5">
    <source>
        <dbReference type="ARBA" id="ARBA00022842"/>
    </source>
</evidence>
<dbReference type="InterPro" id="IPR004484">
    <property type="entry name" value="CbiA/CobB_synth"/>
</dbReference>
<dbReference type="HAMAP" id="MF_00027">
    <property type="entry name" value="CobB_CbiA"/>
    <property type="match status" value="1"/>
</dbReference>
<protein>
    <submittedName>
        <fullName evidence="9">Cobyrinate a,c-diamide synthase</fullName>
        <ecNumber evidence="9">6.3.5.11</ecNumber>
    </submittedName>
</protein>
<dbReference type="PROSITE" id="PS51274">
    <property type="entry name" value="GATASE_COBBQ"/>
    <property type="match status" value="1"/>
</dbReference>
<dbReference type="SUPFAM" id="SSF52540">
    <property type="entry name" value="P-loop containing nucleoside triphosphate hydrolases"/>
    <property type="match status" value="1"/>
</dbReference>
<dbReference type="EC" id="6.3.5.11" evidence="9"/>
<organism evidence="9">
    <name type="scientific">bioreactor metagenome</name>
    <dbReference type="NCBI Taxonomy" id="1076179"/>
    <lineage>
        <taxon>unclassified sequences</taxon>
        <taxon>metagenomes</taxon>
        <taxon>ecological metagenomes</taxon>
    </lineage>
</organism>
<keyword evidence="3" id="KW-0547">Nucleotide-binding</keyword>
<dbReference type="GO" id="GO:0005524">
    <property type="term" value="F:ATP binding"/>
    <property type="evidence" value="ECO:0007669"/>
    <property type="project" value="UniProtKB-KW"/>
</dbReference>
<keyword evidence="4" id="KW-0067">ATP-binding</keyword>
<dbReference type="Gene3D" id="3.40.50.300">
    <property type="entry name" value="P-loop containing nucleotide triphosphate hydrolases"/>
    <property type="match status" value="1"/>
</dbReference>
<dbReference type="Pfam" id="PF01656">
    <property type="entry name" value="CbiA"/>
    <property type="match status" value="1"/>
</dbReference>
<evidence type="ECO:0000259" key="8">
    <source>
        <dbReference type="Pfam" id="PF07685"/>
    </source>
</evidence>
<dbReference type="InterPro" id="IPR027417">
    <property type="entry name" value="P-loop_NTPase"/>
</dbReference>
<dbReference type="AlphaFoldDB" id="A0A644V739"/>
<dbReference type="GO" id="GO:0042242">
    <property type="term" value="F:cobyrinic acid a,c-diamide synthase activity"/>
    <property type="evidence" value="ECO:0007669"/>
    <property type="project" value="UniProtKB-EC"/>
</dbReference>
<evidence type="ECO:0000256" key="1">
    <source>
        <dbReference type="ARBA" id="ARBA00001946"/>
    </source>
</evidence>
<feature type="domain" description="CobB/CobQ-like glutamine amidotransferase" evidence="8">
    <location>
        <begin position="250"/>
        <end position="438"/>
    </location>
</feature>